<protein>
    <submittedName>
        <fullName evidence="6">Ureidoglycolate hydrolase</fullName>
    </submittedName>
</protein>
<keyword evidence="2" id="KW-0659">Purine metabolism</keyword>
<keyword evidence="7" id="KW-1185">Reference proteome</keyword>
<dbReference type="Pfam" id="PF04115">
    <property type="entry name" value="Ureidogly_lyase"/>
    <property type="match status" value="1"/>
</dbReference>
<dbReference type="PANTHER" id="PTHR21221:SF1">
    <property type="entry name" value="UREIDOGLYCOLATE LYASE"/>
    <property type="match status" value="1"/>
</dbReference>
<evidence type="ECO:0000256" key="5">
    <source>
        <dbReference type="SAM" id="MobiDB-lite"/>
    </source>
</evidence>
<dbReference type="PANTHER" id="PTHR21221">
    <property type="entry name" value="UREIDOGLYCOLATE HYDROLASE"/>
    <property type="match status" value="1"/>
</dbReference>
<dbReference type="InterPro" id="IPR011051">
    <property type="entry name" value="RmlC_Cupin_sf"/>
</dbReference>
<keyword evidence="3" id="KW-0456">Lyase</keyword>
<dbReference type="CDD" id="cd20298">
    <property type="entry name" value="cupin_UAH"/>
    <property type="match status" value="1"/>
</dbReference>
<evidence type="ECO:0000256" key="2">
    <source>
        <dbReference type="ARBA" id="ARBA00022631"/>
    </source>
</evidence>
<dbReference type="InterPro" id="IPR024060">
    <property type="entry name" value="Ureidoglycolate_lyase_dom_sf"/>
</dbReference>
<keyword evidence="6" id="KW-0378">Hydrolase</keyword>
<proteinExistence type="predicted"/>
<dbReference type="EMBL" id="CAVMBE010000017">
    <property type="protein sequence ID" value="CAK3963605.1"/>
    <property type="molecule type" value="Genomic_DNA"/>
</dbReference>
<dbReference type="Proteomes" id="UP001296104">
    <property type="component" value="Unassembled WGS sequence"/>
</dbReference>
<comment type="caution">
    <text evidence="6">The sequence shown here is derived from an EMBL/GenBank/DDBJ whole genome shotgun (WGS) entry which is preliminary data.</text>
</comment>
<dbReference type="SUPFAM" id="SSF51182">
    <property type="entry name" value="RmlC-like cupins"/>
    <property type="match status" value="1"/>
</dbReference>
<dbReference type="GO" id="GO:0004848">
    <property type="term" value="F:ureidoglycolate hydrolase activity"/>
    <property type="evidence" value="ECO:0007669"/>
    <property type="project" value="InterPro"/>
</dbReference>
<dbReference type="InterPro" id="IPR007247">
    <property type="entry name" value="Ureidogly_lyase"/>
</dbReference>
<sequence>MPSSIELAPNTTWKQTIPPSNALDPATFAPFGEVIQNPRTHDGKPSLGTIQANQGTATKWLDVTHLENWYHLAPSGKTARPVMNMFVCRPRKLLQERFFEVKVLERHPFTPQTFVPMGMGPQDRYLVIVAPTLKGRTTGRDGRDKPYPAEYTRPKKSLKERLLGARPNPFTNDHEPCTTPSRSNLGPERKPKGSGEPDFDNIQAFIARGDQAVTYGPGTWHAPMVVLGKNEVEFVVVQYANGVPLEDCQEVDLPNGQIAVDVNLDGAQASAPGIMRAKL</sequence>
<name>A0AAI9E9V9_9PEZI</name>
<gene>
    <name evidence="6" type="ORF">LECACI_7A003473</name>
</gene>
<dbReference type="AlphaFoldDB" id="A0AAI9E9V9"/>
<organism evidence="6 7">
    <name type="scientific">Lecanosticta acicola</name>
    <dbReference type="NCBI Taxonomy" id="111012"/>
    <lineage>
        <taxon>Eukaryota</taxon>
        <taxon>Fungi</taxon>
        <taxon>Dikarya</taxon>
        <taxon>Ascomycota</taxon>
        <taxon>Pezizomycotina</taxon>
        <taxon>Dothideomycetes</taxon>
        <taxon>Dothideomycetidae</taxon>
        <taxon>Mycosphaerellales</taxon>
        <taxon>Mycosphaerellaceae</taxon>
        <taxon>Lecanosticta</taxon>
    </lineage>
</organism>
<feature type="region of interest" description="Disordered" evidence="5">
    <location>
        <begin position="135"/>
        <end position="197"/>
    </location>
</feature>
<evidence type="ECO:0000256" key="3">
    <source>
        <dbReference type="ARBA" id="ARBA00023239"/>
    </source>
</evidence>
<comment type="catalytic activity">
    <reaction evidence="4">
        <text>(S)-ureidoglycolate = urea + glyoxylate</text>
        <dbReference type="Rhea" id="RHEA:11304"/>
        <dbReference type="ChEBI" id="CHEBI:16199"/>
        <dbReference type="ChEBI" id="CHEBI:36655"/>
        <dbReference type="ChEBI" id="CHEBI:57296"/>
        <dbReference type="EC" id="4.3.2.3"/>
    </reaction>
</comment>
<evidence type="ECO:0000313" key="6">
    <source>
        <dbReference type="EMBL" id="CAK3963605.1"/>
    </source>
</evidence>
<evidence type="ECO:0000256" key="1">
    <source>
        <dbReference type="ARBA" id="ARBA00011738"/>
    </source>
</evidence>
<feature type="compositionally biased region" description="Basic and acidic residues" evidence="5">
    <location>
        <begin position="138"/>
        <end position="147"/>
    </location>
</feature>
<dbReference type="InterPro" id="IPR047233">
    <property type="entry name" value="UAH_cupin"/>
</dbReference>
<dbReference type="Gene3D" id="2.60.120.480">
    <property type="entry name" value="Ureidoglycolate hydrolase"/>
    <property type="match status" value="1"/>
</dbReference>
<dbReference type="GO" id="GO:0000256">
    <property type="term" value="P:allantoin catabolic process"/>
    <property type="evidence" value="ECO:0007669"/>
    <property type="project" value="InterPro"/>
</dbReference>
<comment type="subunit">
    <text evidence="1">Homodimer.</text>
</comment>
<evidence type="ECO:0000313" key="7">
    <source>
        <dbReference type="Proteomes" id="UP001296104"/>
    </source>
</evidence>
<accession>A0AAI9E9V9</accession>
<dbReference type="GO" id="GO:0006144">
    <property type="term" value="P:purine nucleobase metabolic process"/>
    <property type="evidence" value="ECO:0007669"/>
    <property type="project" value="UniProtKB-KW"/>
</dbReference>
<evidence type="ECO:0000256" key="4">
    <source>
        <dbReference type="ARBA" id="ARBA00047684"/>
    </source>
</evidence>
<dbReference type="GO" id="GO:0050385">
    <property type="term" value="F:ureidoglycolate lyase activity"/>
    <property type="evidence" value="ECO:0007669"/>
    <property type="project" value="UniProtKB-EC"/>
</dbReference>
<reference evidence="6" key="1">
    <citation type="submission" date="2023-11" db="EMBL/GenBank/DDBJ databases">
        <authorList>
            <person name="Alioto T."/>
            <person name="Alioto T."/>
            <person name="Gomez Garrido J."/>
        </authorList>
    </citation>
    <scope>NUCLEOTIDE SEQUENCE</scope>
</reference>